<keyword evidence="8" id="KW-1185">Reference proteome</keyword>
<keyword evidence="4" id="KW-0472">Membrane</keyword>
<evidence type="ECO:0000256" key="1">
    <source>
        <dbReference type="ARBA" id="ARBA00022614"/>
    </source>
</evidence>
<dbReference type="SMART" id="SM00369">
    <property type="entry name" value="LRR_TYP"/>
    <property type="match status" value="4"/>
</dbReference>
<dbReference type="InterPro" id="IPR032675">
    <property type="entry name" value="LRR_dom_sf"/>
</dbReference>
<dbReference type="EMBL" id="AHAT01039765">
    <property type="status" value="NOT_ANNOTATED_CDS"/>
    <property type="molecule type" value="Genomic_DNA"/>
</dbReference>
<evidence type="ECO:0000313" key="7">
    <source>
        <dbReference type="Ensembl" id="ENSLOCP00000022032.1"/>
    </source>
</evidence>
<keyword evidence="4" id="KW-1133">Transmembrane helix</keyword>
<dbReference type="SMART" id="SM00082">
    <property type="entry name" value="LRRCT"/>
    <property type="match status" value="1"/>
</dbReference>
<keyword evidence="2 5" id="KW-0732">Signal</keyword>
<evidence type="ECO:0000259" key="6">
    <source>
        <dbReference type="SMART" id="SM00082"/>
    </source>
</evidence>
<evidence type="ECO:0000256" key="3">
    <source>
        <dbReference type="ARBA" id="ARBA00022737"/>
    </source>
</evidence>
<name>W5NN23_LEPOC</name>
<dbReference type="OMA" id="QCYCFGS"/>
<feature type="domain" description="LRRCT" evidence="6">
    <location>
        <begin position="219"/>
        <end position="270"/>
    </location>
</feature>
<keyword evidence="3" id="KW-0677">Repeat</keyword>
<evidence type="ECO:0000256" key="2">
    <source>
        <dbReference type="ARBA" id="ARBA00022729"/>
    </source>
</evidence>
<dbReference type="InterPro" id="IPR052286">
    <property type="entry name" value="Wnt_signaling_inhibitor"/>
</dbReference>
<dbReference type="PANTHER" id="PTHR24364:SF16">
    <property type="entry name" value="TROPHOBLAST GLYCOPROTEIN-LIKE"/>
    <property type="match status" value="1"/>
</dbReference>
<dbReference type="InterPro" id="IPR001611">
    <property type="entry name" value="Leu-rich_rpt"/>
</dbReference>
<dbReference type="Bgee" id="ENSLOCG00000017929">
    <property type="expression patterns" value="Expressed in brain and 7 other cell types or tissues"/>
</dbReference>
<dbReference type="AlphaFoldDB" id="W5NN23"/>
<dbReference type="Gene3D" id="3.80.10.10">
    <property type="entry name" value="Ribonuclease Inhibitor"/>
    <property type="match status" value="2"/>
</dbReference>
<feature type="chain" id="PRO_5004867964" evidence="5">
    <location>
        <begin position="23"/>
        <end position="339"/>
    </location>
</feature>
<keyword evidence="1" id="KW-0433">Leucine-rich repeat</keyword>
<sequence>ISKQPRFFLTLIMSMLLLLANADNLCPFSCACFENTETVTCLNVNMEDVPSDFPLWVQTLTVSGNNITTLIGNAFTTNGTSLELLSTLSLSDNNIQNIEASAFERLPNLKALDLSKNHLTYISSDAFRGLRELRNLSLNSCLTKSAVIQLSSALASDSLGKLKRLELSANHIKSIPPLIFDSFNLEVLILTNNSIQSVEREVVNKWLENKKMHVYLEFNPFVCDCTLESLYLWVKNSSQCPDASRLRCSEPESVKGTLVMRLKKEEVDCRNPDLETVSYVFLGIVLALIGVIFLMVLYLNREGIKRWLNNIREACRDQMEVYHYRYEQDSDPRLANVAV</sequence>
<dbReference type="InParanoid" id="W5NN23"/>
<dbReference type="Proteomes" id="UP000018468">
    <property type="component" value="Linkage group LG3"/>
</dbReference>
<evidence type="ECO:0000313" key="8">
    <source>
        <dbReference type="Proteomes" id="UP000018468"/>
    </source>
</evidence>
<dbReference type="PRINTS" id="PR00019">
    <property type="entry name" value="LEURICHRPT"/>
</dbReference>
<proteinExistence type="predicted"/>
<feature type="signal peptide" evidence="5">
    <location>
        <begin position="1"/>
        <end position="22"/>
    </location>
</feature>
<dbReference type="GeneTree" id="ENSGT00940000154868"/>
<dbReference type="Ensembl" id="ENSLOCT00000022071.1">
    <property type="protein sequence ID" value="ENSLOCP00000022032.1"/>
    <property type="gene ID" value="ENSLOCG00000017929.1"/>
</dbReference>
<evidence type="ECO:0000256" key="5">
    <source>
        <dbReference type="SAM" id="SignalP"/>
    </source>
</evidence>
<reference evidence="8" key="1">
    <citation type="submission" date="2011-12" db="EMBL/GenBank/DDBJ databases">
        <title>The Draft Genome of Lepisosteus oculatus.</title>
        <authorList>
            <consortium name="The Broad Institute Genome Assembly &amp; Analysis Group"/>
            <consortium name="Computational R&amp;D Group"/>
            <consortium name="and Sequencing Platform"/>
            <person name="Di Palma F."/>
            <person name="Alfoldi J."/>
            <person name="Johnson J."/>
            <person name="Berlin A."/>
            <person name="Gnerre S."/>
            <person name="Jaffe D."/>
            <person name="MacCallum I."/>
            <person name="Young S."/>
            <person name="Walker B.J."/>
            <person name="Lander E.S."/>
            <person name="Lindblad-Toh K."/>
        </authorList>
    </citation>
    <scope>NUCLEOTIDE SEQUENCE [LARGE SCALE GENOMIC DNA]</scope>
</reference>
<dbReference type="InterPro" id="IPR000483">
    <property type="entry name" value="Cys-rich_flank_reg_C"/>
</dbReference>
<feature type="transmembrane region" description="Helical" evidence="4">
    <location>
        <begin position="279"/>
        <end position="299"/>
    </location>
</feature>
<protein>
    <submittedName>
        <fullName evidence="7">Trophoblast glycoprotein-like</fullName>
    </submittedName>
</protein>
<reference evidence="7" key="2">
    <citation type="submission" date="2025-08" db="UniProtKB">
        <authorList>
            <consortium name="Ensembl"/>
        </authorList>
    </citation>
    <scope>IDENTIFICATION</scope>
</reference>
<dbReference type="InterPro" id="IPR003591">
    <property type="entry name" value="Leu-rich_rpt_typical-subtyp"/>
</dbReference>
<dbReference type="STRING" id="7918.ENSLOCP00000022032"/>
<dbReference type="HOGENOM" id="CLU_064866_0_0_1"/>
<reference evidence="7" key="3">
    <citation type="submission" date="2025-09" db="UniProtKB">
        <authorList>
            <consortium name="Ensembl"/>
        </authorList>
    </citation>
    <scope>IDENTIFICATION</scope>
</reference>
<dbReference type="PROSITE" id="PS51450">
    <property type="entry name" value="LRR"/>
    <property type="match status" value="3"/>
</dbReference>
<keyword evidence="4" id="KW-0812">Transmembrane</keyword>
<dbReference type="eggNOG" id="KOG0619">
    <property type="taxonomic scope" value="Eukaryota"/>
</dbReference>
<dbReference type="SUPFAM" id="SSF52058">
    <property type="entry name" value="L domain-like"/>
    <property type="match status" value="1"/>
</dbReference>
<dbReference type="Pfam" id="PF13855">
    <property type="entry name" value="LRR_8"/>
    <property type="match status" value="1"/>
</dbReference>
<evidence type="ECO:0000256" key="4">
    <source>
        <dbReference type="SAM" id="Phobius"/>
    </source>
</evidence>
<dbReference type="PANTHER" id="PTHR24364">
    <property type="entry name" value="LP06937P"/>
    <property type="match status" value="1"/>
</dbReference>
<organism evidence="7 8">
    <name type="scientific">Lepisosteus oculatus</name>
    <name type="common">Spotted gar</name>
    <dbReference type="NCBI Taxonomy" id="7918"/>
    <lineage>
        <taxon>Eukaryota</taxon>
        <taxon>Metazoa</taxon>
        <taxon>Chordata</taxon>
        <taxon>Craniata</taxon>
        <taxon>Vertebrata</taxon>
        <taxon>Euteleostomi</taxon>
        <taxon>Actinopterygii</taxon>
        <taxon>Neopterygii</taxon>
        <taxon>Holostei</taxon>
        <taxon>Semionotiformes</taxon>
        <taxon>Lepisosteidae</taxon>
        <taxon>Lepisosteus</taxon>
    </lineage>
</organism>
<accession>W5NN23</accession>